<sequence length="219" mass="24138">MFFQPSPGGRRPIYCLAPKRRLIFNGVLPFLKAGNEVDGISPLPTSTVSHPISAAVTVCHKSRWAAVQYVDGTGAVAAESGVGFWLVEAAARTCTVFGGGADGRLEEVNLPRPEFKSSLPLANIRPESESGPRQNWGTVTTVLRHRHPPHTRWRFNIDLAIADLHRLPPYLRCRHCMSQEPVGGGSICRRDRCGRSQIWCRILVSRGGGENLHGVRWRG</sequence>
<reference evidence="2" key="1">
    <citation type="journal article" date="2019" name="Curr. Biol.">
        <title>Genome Sequence of Striga asiatica Provides Insight into the Evolution of Plant Parasitism.</title>
        <authorList>
            <person name="Yoshida S."/>
            <person name="Kim S."/>
            <person name="Wafula E.K."/>
            <person name="Tanskanen J."/>
            <person name="Kim Y.M."/>
            <person name="Honaas L."/>
            <person name="Yang Z."/>
            <person name="Spallek T."/>
            <person name="Conn C.E."/>
            <person name="Ichihashi Y."/>
            <person name="Cheong K."/>
            <person name="Cui S."/>
            <person name="Der J.P."/>
            <person name="Gundlach H."/>
            <person name="Jiao Y."/>
            <person name="Hori C."/>
            <person name="Ishida J.K."/>
            <person name="Kasahara H."/>
            <person name="Kiba T."/>
            <person name="Kim M.S."/>
            <person name="Koo N."/>
            <person name="Laohavisit A."/>
            <person name="Lee Y.H."/>
            <person name="Lumba S."/>
            <person name="McCourt P."/>
            <person name="Mortimer J.C."/>
            <person name="Mutuku J.M."/>
            <person name="Nomura T."/>
            <person name="Sasaki-Sekimoto Y."/>
            <person name="Seto Y."/>
            <person name="Wang Y."/>
            <person name="Wakatake T."/>
            <person name="Sakakibara H."/>
            <person name="Demura T."/>
            <person name="Yamaguchi S."/>
            <person name="Yoneyama K."/>
            <person name="Manabe R.I."/>
            <person name="Nelson D.C."/>
            <person name="Schulman A.H."/>
            <person name="Timko M.P."/>
            <person name="dePamphilis C.W."/>
            <person name="Choi D."/>
            <person name="Shirasu K."/>
        </authorList>
    </citation>
    <scope>NUCLEOTIDE SEQUENCE [LARGE SCALE GENOMIC DNA]</scope>
    <source>
        <strain evidence="2">cv. UVA1</strain>
    </source>
</reference>
<organism evidence="1 2">
    <name type="scientific">Striga asiatica</name>
    <name type="common">Asiatic witchweed</name>
    <name type="synonym">Buchnera asiatica</name>
    <dbReference type="NCBI Taxonomy" id="4170"/>
    <lineage>
        <taxon>Eukaryota</taxon>
        <taxon>Viridiplantae</taxon>
        <taxon>Streptophyta</taxon>
        <taxon>Embryophyta</taxon>
        <taxon>Tracheophyta</taxon>
        <taxon>Spermatophyta</taxon>
        <taxon>Magnoliopsida</taxon>
        <taxon>eudicotyledons</taxon>
        <taxon>Gunneridae</taxon>
        <taxon>Pentapetalae</taxon>
        <taxon>asterids</taxon>
        <taxon>lamiids</taxon>
        <taxon>Lamiales</taxon>
        <taxon>Orobanchaceae</taxon>
        <taxon>Buchnereae</taxon>
        <taxon>Striga</taxon>
    </lineage>
</organism>
<accession>A0A5A7PNM3</accession>
<protein>
    <submittedName>
        <fullName evidence="1">SNF2 domain-containing protein</fullName>
    </submittedName>
</protein>
<comment type="caution">
    <text evidence="1">The sequence shown here is derived from an EMBL/GenBank/DDBJ whole genome shotgun (WGS) entry which is preliminary data.</text>
</comment>
<gene>
    <name evidence="1" type="ORF">STAS_10434</name>
</gene>
<dbReference type="EMBL" id="BKCP01004850">
    <property type="protein sequence ID" value="GER34228.1"/>
    <property type="molecule type" value="Genomic_DNA"/>
</dbReference>
<evidence type="ECO:0000313" key="2">
    <source>
        <dbReference type="Proteomes" id="UP000325081"/>
    </source>
</evidence>
<dbReference type="AlphaFoldDB" id="A0A5A7PNM3"/>
<dbReference type="Proteomes" id="UP000325081">
    <property type="component" value="Unassembled WGS sequence"/>
</dbReference>
<proteinExistence type="predicted"/>
<keyword evidence="2" id="KW-1185">Reference proteome</keyword>
<evidence type="ECO:0000313" key="1">
    <source>
        <dbReference type="EMBL" id="GER34228.1"/>
    </source>
</evidence>
<name>A0A5A7PNM3_STRAF</name>